<dbReference type="InterPro" id="IPR036365">
    <property type="entry name" value="PGBD-like_sf"/>
</dbReference>
<dbReference type="PANTHER" id="PTHR43628:SF1">
    <property type="entry name" value="CHITIN SYNTHASE REGULATORY FACTOR 2-RELATED"/>
    <property type="match status" value="1"/>
</dbReference>
<dbReference type="InterPro" id="IPR006597">
    <property type="entry name" value="Sel1-like"/>
</dbReference>
<reference evidence="4 5" key="1">
    <citation type="submission" date="2018-07" db="EMBL/GenBank/DDBJ databases">
        <title>Genome sequence of Nitratireductor thuwali#1536.</title>
        <authorList>
            <person name="Michoud G."/>
            <person name="Merlino G."/>
            <person name="Sefrji F.O."/>
            <person name="Daffonchio D."/>
        </authorList>
    </citation>
    <scope>NUCLEOTIDE SEQUENCE [LARGE SCALE GENOMIC DNA]</scope>
    <source>
        <strain evidence="5">Nit1536</strain>
    </source>
</reference>
<dbReference type="SMART" id="SM00671">
    <property type="entry name" value="SEL1"/>
    <property type="match status" value="4"/>
</dbReference>
<evidence type="ECO:0000259" key="3">
    <source>
        <dbReference type="Pfam" id="PF01471"/>
    </source>
</evidence>
<feature type="domain" description="Peptidoglycan binding-like" evidence="3">
    <location>
        <begin position="1161"/>
        <end position="1214"/>
    </location>
</feature>
<gene>
    <name evidence="4" type="primary">podJ</name>
    <name evidence="4" type="ORF">NTH_02528</name>
</gene>
<sequence length="1222" mass="132190">MNGKRSYLDSINAGRQRRPGNSLEEINRTLDHLETRLGRSLESERLPSGGGRFPERPAHMPEQAGPAGRPRATAYGRDRASLEHLTRELENARRQEDQFSSIEDIAAELKALREDMRSTMDTGVRRQLDELRRELAHVAASTAASPVDAELNAELERLSRSIALLAERSDDKGTKLLRLEFEQVKAAIASLAREESVKSLDRRWDAFEDRIATGLQHQPDPAIDALGERLEEISRAVNGLPESLSLRSLEERVRGLAASLEQFARQPQHGQSDLYAMVEERLDEISRAISASSAAAQDRQVDTLALERIEARIGSLASQLDELTSDRSDHQVVERLNTLSERVDQVASRIDVPEQTVARLAKHIAHIAERLDATPQQPDTELLFRGLEDRFASLSEMIERRQENAIQHGQNLFSDLERRLEDLAARLDQRADADGETGVMNMIESRFSELAARLENGSRNDTGNAAIQALESRLEEISNRLNDSATRDSGIDPEIIRNLEMQVAALSAHLARPGAELPEVEDIGPRLASIEQAIADNHSAILEAAREAAREAIDRLDPGAATDGHLREDLKELEALARRSEERHAKTFEAIHDTLLKIVNRLGSIESAGVPGEPARTGPIGKITVGDPPSISPAPGFGADEPELARGPEVRRTPAQAAAAAAEAALRGEDRPADEIVEPKRSMLGGLTRALTARRARPTEEDDRTEPVLAGDAGEAEIERDVDPVRVNEPLEPGSGAPDLNAIMRRVREEKGTRETASADTAKADFIAAARRAAQAAAAETEIHKHRRSDGSGKSGPLGIGRILGRRKKQLLLTLGAAAVIAGGLYAGRTLLSDDGPDLLAQAQAPLDHAAGEPAPAAVQPPERQAENVRLVEQSAEELAEDGARESAAPVSNTASVEPEPAAPMPAETVGRPEIEAEIEAAEAAPEIEEDFMNLADIPAGIGPLPLREAASQGDAEALFEIANRYSEGNGVDVDLAKAAEWYTMAAELGLAPAQYRIGNIHEKGAGVERDIEKAKMWYQLAAQQGNASAMHNLGVLYAMGADGTPDNESAARWFIEAAEHGVADSQYNLGILAAKGVGMQRDLTEAYKWFDIAARSGDADAASKRDELAKSMAPADLAKAQGKATLWKVKEVDPEANTVDVRDEWRTGTETTSSVDMKKAVTNIQLILGKLGFDAGPPDGVMGAKTRTAIRAFQKANGLEETGEINDPLVRALLKSNEAVQ</sequence>
<dbReference type="Pfam" id="PF01471">
    <property type="entry name" value="PG_binding_1"/>
    <property type="match status" value="1"/>
</dbReference>
<organism evidence="4 5">
    <name type="scientific">Nitratireductor thuwali</name>
    <dbReference type="NCBI Taxonomy" id="2267699"/>
    <lineage>
        <taxon>Bacteria</taxon>
        <taxon>Pseudomonadati</taxon>
        <taxon>Pseudomonadota</taxon>
        <taxon>Alphaproteobacteria</taxon>
        <taxon>Hyphomicrobiales</taxon>
        <taxon>Phyllobacteriaceae</taxon>
        <taxon>Nitratireductor</taxon>
    </lineage>
</organism>
<evidence type="ECO:0000313" key="4">
    <source>
        <dbReference type="EMBL" id="UUP18050.1"/>
    </source>
</evidence>
<dbReference type="InterPro" id="IPR052945">
    <property type="entry name" value="Mitotic_Regulator"/>
</dbReference>
<dbReference type="Gene3D" id="1.10.101.10">
    <property type="entry name" value="PGBD-like superfamily/PGBD"/>
    <property type="match status" value="1"/>
</dbReference>
<dbReference type="Proteomes" id="UP001342418">
    <property type="component" value="Chromosome"/>
</dbReference>
<keyword evidence="5" id="KW-1185">Reference proteome</keyword>
<dbReference type="PANTHER" id="PTHR43628">
    <property type="entry name" value="ACTIVATOR OF C KINASE PROTEIN 1-RELATED"/>
    <property type="match status" value="1"/>
</dbReference>
<dbReference type="InterPro" id="IPR036366">
    <property type="entry name" value="PGBDSf"/>
</dbReference>
<proteinExistence type="predicted"/>
<feature type="region of interest" description="Disordered" evidence="2">
    <location>
        <begin position="876"/>
        <end position="907"/>
    </location>
</feature>
<protein>
    <submittedName>
        <fullName evidence="4">Localization factor PodJL</fullName>
    </submittedName>
</protein>
<dbReference type="InterPro" id="IPR002477">
    <property type="entry name" value="Peptidoglycan-bd-like"/>
</dbReference>
<feature type="coiled-coil region" evidence="1">
    <location>
        <begin position="75"/>
        <end position="122"/>
    </location>
</feature>
<evidence type="ECO:0000313" key="5">
    <source>
        <dbReference type="Proteomes" id="UP001342418"/>
    </source>
</evidence>
<dbReference type="EMBL" id="CP030941">
    <property type="protein sequence ID" value="UUP18050.1"/>
    <property type="molecule type" value="Genomic_DNA"/>
</dbReference>
<feature type="region of interest" description="Disordered" evidence="2">
    <location>
        <begin position="1"/>
        <end position="72"/>
    </location>
</feature>
<name>A0ABY5MJ75_9HYPH</name>
<dbReference type="SUPFAM" id="SSF81901">
    <property type="entry name" value="HCP-like"/>
    <property type="match status" value="1"/>
</dbReference>
<dbReference type="Gene3D" id="1.25.40.10">
    <property type="entry name" value="Tetratricopeptide repeat domain"/>
    <property type="match status" value="1"/>
</dbReference>
<keyword evidence="1" id="KW-0175">Coiled coil</keyword>
<feature type="coiled-coil region" evidence="1">
    <location>
        <begin position="406"/>
        <end position="433"/>
    </location>
</feature>
<evidence type="ECO:0000256" key="1">
    <source>
        <dbReference type="SAM" id="Coils"/>
    </source>
</evidence>
<evidence type="ECO:0000256" key="2">
    <source>
        <dbReference type="SAM" id="MobiDB-lite"/>
    </source>
</evidence>
<dbReference type="RefSeq" id="WP_338530320.1">
    <property type="nucleotide sequence ID" value="NZ_CP030941.1"/>
</dbReference>
<dbReference type="Pfam" id="PF08238">
    <property type="entry name" value="Sel1"/>
    <property type="match status" value="4"/>
</dbReference>
<dbReference type="SUPFAM" id="SSF47090">
    <property type="entry name" value="PGBD-like"/>
    <property type="match status" value="1"/>
</dbReference>
<feature type="region of interest" description="Disordered" evidence="2">
    <location>
        <begin position="609"/>
        <end position="637"/>
    </location>
</feature>
<accession>A0ABY5MJ75</accession>
<feature type="coiled-coil region" evidence="1">
    <location>
        <begin position="460"/>
        <end position="487"/>
    </location>
</feature>
<feature type="compositionally biased region" description="Basic and acidic residues" evidence="2">
    <location>
        <begin position="25"/>
        <end position="45"/>
    </location>
</feature>
<dbReference type="InterPro" id="IPR011990">
    <property type="entry name" value="TPR-like_helical_dom_sf"/>
</dbReference>